<accession>A0A5B7ERN2</accession>
<dbReference type="AlphaFoldDB" id="A0A5B7ERN2"/>
<protein>
    <submittedName>
        <fullName evidence="1">Uncharacterized protein</fullName>
    </submittedName>
</protein>
<name>A0A5B7ERN2_PORTR</name>
<keyword evidence="2" id="KW-1185">Reference proteome</keyword>
<proteinExistence type="predicted"/>
<organism evidence="1 2">
    <name type="scientific">Portunus trituberculatus</name>
    <name type="common">Swimming crab</name>
    <name type="synonym">Neptunus trituberculatus</name>
    <dbReference type="NCBI Taxonomy" id="210409"/>
    <lineage>
        <taxon>Eukaryota</taxon>
        <taxon>Metazoa</taxon>
        <taxon>Ecdysozoa</taxon>
        <taxon>Arthropoda</taxon>
        <taxon>Crustacea</taxon>
        <taxon>Multicrustacea</taxon>
        <taxon>Malacostraca</taxon>
        <taxon>Eumalacostraca</taxon>
        <taxon>Eucarida</taxon>
        <taxon>Decapoda</taxon>
        <taxon>Pleocyemata</taxon>
        <taxon>Brachyura</taxon>
        <taxon>Eubrachyura</taxon>
        <taxon>Portunoidea</taxon>
        <taxon>Portunidae</taxon>
        <taxon>Portuninae</taxon>
        <taxon>Portunus</taxon>
    </lineage>
</organism>
<reference evidence="1 2" key="1">
    <citation type="submission" date="2019-05" db="EMBL/GenBank/DDBJ databases">
        <title>Another draft genome of Portunus trituberculatus and its Hox gene families provides insights of decapod evolution.</title>
        <authorList>
            <person name="Jeong J.-H."/>
            <person name="Song I."/>
            <person name="Kim S."/>
            <person name="Choi T."/>
            <person name="Kim D."/>
            <person name="Ryu S."/>
            <person name="Kim W."/>
        </authorList>
    </citation>
    <scope>NUCLEOTIDE SEQUENCE [LARGE SCALE GENOMIC DNA]</scope>
    <source>
        <tissue evidence="1">Muscle</tissue>
    </source>
</reference>
<dbReference type="Proteomes" id="UP000324222">
    <property type="component" value="Unassembled WGS sequence"/>
</dbReference>
<comment type="caution">
    <text evidence="1">The sequence shown here is derived from an EMBL/GenBank/DDBJ whole genome shotgun (WGS) entry which is preliminary data.</text>
</comment>
<evidence type="ECO:0000313" key="2">
    <source>
        <dbReference type="Proteomes" id="UP000324222"/>
    </source>
</evidence>
<evidence type="ECO:0000313" key="1">
    <source>
        <dbReference type="EMBL" id="MPC35014.1"/>
    </source>
</evidence>
<sequence>MPAGVVVMWDEARRRYPLGTSFPPSPDRRSPSLSISLSPANPRLPSRLPLPASLSLFLSLPSIAYHFPRPSDGFYDLTFPLLKASELIVSKS</sequence>
<dbReference type="EMBL" id="VSRR010003178">
    <property type="protein sequence ID" value="MPC35014.1"/>
    <property type="molecule type" value="Genomic_DNA"/>
</dbReference>
<gene>
    <name evidence="1" type="ORF">E2C01_028421</name>
</gene>